<dbReference type="Pfam" id="PF08555">
    <property type="entry name" value="FAM32A"/>
    <property type="match status" value="1"/>
</dbReference>
<feature type="compositionally biased region" description="Basic and acidic residues" evidence="1">
    <location>
        <begin position="31"/>
        <end position="40"/>
    </location>
</feature>
<dbReference type="Proteomes" id="UP000221165">
    <property type="component" value="Unassembled WGS sequence"/>
</dbReference>
<proteinExistence type="predicted"/>
<evidence type="ECO:0000256" key="1">
    <source>
        <dbReference type="SAM" id="MobiDB-lite"/>
    </source>
</evidence>
<reference evidence="2 3" key="1">
    <citation type="journal article" date="2017" name="Int. J. Parasitol.">
        <title>The genome of the protozoan parasite Cystoisospora suis and a reverse vaccinology approach to identify vaccine candidates.</title>
        <authorList>
            <person name="Palmieri N."/>
            <person name="Shrestha A."/>
            <person name="Ruttkowski B."/>
            <person name="Beck T."/>
            <person name="Vogl C."/>
            <person name="Tomley F."/>
            <person name="Blake D.P."/>
            <person name="Joachim A."/>
        </authorList>
    </citation>
    <scope>NUCLEOTIDE SEQUENCE [LARGE SCALE GENOMIC DNA]</scope>
    <source>
        <strain evidence="2 3">Wien I</strain>
    </source>
</reference>
<dbReference type="PANTHER" id="PTHR13282:SF6">
    <property type="entry name" value="PROTEIN FAM32A"/>
    <property type="match status" value="1"/>
</dbReference>
<gene>
    <name evidence="2" type="ORF">CSUI_000262</name>
</gene>
<accession>A0A2C6LHX8</accession>
<feature type="compositionally biased region" description="Acidic residues" evidence="1">
    <location>
        <begin position="54"/>
        <end position="64"/>
    </location>
</feature>
<dbReference type="PANTHER" id="PTHR13282">
    <property type="entry name" value="PROTEIN FAM32A"/>
    <property type="match status" value="1"/>
</dbReference>
<dbReference type="RefSeq" id="XP_067927532.1">
    <property type="nucleotide sequence ID" value="XM_068060496.1"/>
</dbReference>
<feature type="compositionally biased region" description="Basic residues" evidence="1">
    <location>
        <begin position="13"/>
        <end position="30"/>
    </location>
</feature>
<dbReference type="VEuPathDB" id="ToxoDB:CSUI_000262"/>
<protein>
    <submittedName>
        <fullName evidence="2">Ribophorin related protein</fullName>
    </submittedName>
</protein>
<dbReference type="GO" id="GO:0005730">
    <property type="term" value="C:nucleolus"/>
    <property type="evidence" value="ECO:0007669"/>
    <property type="project" value="TreeGrafter"/>
</dbReference>
<dbReference type="InterPro" id="IPR013865">
    <property type="entry name" value="FAM32A"/>
</dbReference>
<comment type="caution">
    <text evidence="2">The sequence shown here is derived from an EMBL/GenBank/DDBJ whole genome shotgun (WGS) entry which is preliminary data.</text>
</comment>
<dbReference type="AlphaFoldDB" id="A0A2C6LHX8"/>
<dbReference type="EMBL" id="MIGC01000112">
    <property type="protein sequence ID" value="PHJ25886.1"/>
    <property type="molecule type" value="Genomic_DNA"/>
</dbReference>
<name>A0A2C6LHX8_9APIC</name>
<evidence type="ECO:0000313" key="2">
    <source>
        <dbReference type="EMBL" id="PHJ25886.1"/>
    </source>
</evidence>
<feature type="region of interest" description="Disordered" evidence="1">
    <location>
        <begin position="1"/>
        <end position="70"/>
    </location>
</feature>
<evidence type="ECO:0000313" key="3">
    <source>
        <dbReference type="Proteomes" id="UP000221165"/>
    </source>
</evidence>
<dbReference type="GeneID" id="94423707"/>
<organism evidence="2 3">
    <name type="scientific">Cystoisospora suis</name>
    <dbReference type="NCBI Taxonomy" id="483139"/>
    <lineage>
        <taxon>Eukaryota</taxon>
        <taxon>Sar</taxon>
        <taxon>Alveolata</taxon>
        <taxon>Apicomplexa</taxon>
        <taxon>Conoidasida</taxon>
        <taxon>Coccidia</taxon>
        <taxon>Eucoccidiorida</taxon>
        <taxon>Eimeriorina</taxon>
        <taxon>Sarcocystidae</taxon>
        <taxon>Cystoisospora</taxon>
    </lineage>
</organism>
<sequence length="141" mass="16365">MSAYDAVIGGSLKLKRKSLPSNSKKKKKKVKREETSEVKQELGQVDAQEKKEEETEEKSPDEEEKLVQNLDGVDEDLLLLEEEQDPKWTPAEKAFQLARKKREKERVNERLKFTHRQRMEKLNAHLASLSEHFDQPRVGPG</sequence>
<keyword evidence="3" id="KW-1185">Reference proteome</keyword>